<protein>
    <recommendedName>
        <fullName evidence="7">G-protein coupled receptors family 3 profile domain-containing protein</fullName>
    </recommendedName>
</protein>
<dbReference type="OrthoDB" id="425344at2759"/>
<feature type="transmembrane region" description="Helical" evidence="6">
    <location>
        <begin position="227"/>
        <end position="248"/>
    </location>
</feature>
<accession>A0A016VG39</accession>
<dbReference type="GO" id="GO:0016020">
    <property type="term" value="C:membrane"/>
    <property type="evidence" value="ECO:0007669"/>
    <property type="project" value="UniProtKB-SubCell"/>
</dbReference>
<feature type="transmembrane region" description="Helical" evidence="6">
    <location>
        <begin position="352"/>
        <end position="373"/>
    </location>
</feature>
<keyword evidence="4 6" id="KW-0472">Membrane</keyword>
<dbReference type="AlphaFoldDB" id="A0A016VG39"/>
<feature type="transmembrane region" description="Helical" evidence="6">
    <location>
        <begin position="160"/>
        <end position="179"/>
    </location>
</feature>
<evidence type="ECO:0000313" key="8">
    <source>
        <dbReference type="EMBL" id="EYC26559.1"/>
    </source>
</evidence>
<keyword evidence="2 6" id="KW-0812">Transmembrane</keyword>
<dbReference type="Proteomes" id="UP000024635">
    <property type="component" value="Unassembled WGS sequence"/>
</dbReference>
<evidence type="ECO:0000256" key="5">
    <source>
        <dbReference type="SAM" id="MobiDB-lite"/>
    </source>
</evidence>
<feature type="domain" description="G-protein coupled receptors family 3 profile" evidence="7">
    <location>
        <begin position="154"/>
        <end position="394"/>
    </location>
</feature>
<organism evidence="8 9">
    <name type="scientific">Ancylostoma ceylanicum</name>
    <dbReference type="NCBI Taxonomy" id="53326"/>
    <lineage>
        <taxon>Eukaryota</taxon>
        <taxon>Metazoa</taxon>
        <taxon>Ecdysozoa</taxon>
        <taxon>Nematoda</taxon>
        <taxon>Chromadorea</taxon>
        <taxon>Rhabditida</taxon>
        <taxon>Rhabditina</taxon>
        <taxon>Rhabditomorpha</taxon>
        <taxon>Strongyloidea</taxon>
        <taxon>Ancylostomatidae</taxon>
        <taxon>Ancylostomatinae</taxon>
        <taxon>Ancylostoma</taxon>
    </lineage>
</organism>
<evidence type="ECO:0000313" key="9">
    <source>
        <dbReference type="Proteomes" id="UP000024635"/>
    </source>
</evidence>
<comment type="subcellular location">
    <subcellularLocation>
        <location evidence="1">Membrane</location>
        <topology evidence="1">Multi-pass membrane protein</topology>
    </subcellularLocation>
</comment>
<gene>
    <name evidence="8" type="primary">Acey_s0010.g1219</name>
    <name evidence="8" type="ORF">Y032_0010g1219</name>
</gene>
<dbReference type="EMBL" id="JARK01001346">
    <property type="protein sequence ID" value="EYC26559.1"/>
    <property type="molecule type" value="Genomic_DNA"/>
</dbReference>
<feature type="compositionally biased region" description="Acidic residues" evidence="5">
    <location>
        <begin position="506"/>
        <end position="515"/>
    </location>
</feature>
<evidence type="ECO:0000256" key="4">
    <source>
        <dbReference type="ARBA" id="ARBA00023136"/>
    </source>
</evidence>
<feature type="transmembrane region" description="Helical" evidence="6">
    <location>
        <begin position="191"/>
        <end position="215"/>
    </location>
</feature>
<sequence length="515" mass="57073">MCEATDLIDLARQNSLATVVGVTGNQHTHGPLRPGALVQRLSDCLNEPQESLFSTIHSLHFLHPLSYKPVSFNETTFYRDHTLVVNRVLFDAQLEYEPIAEWDHIQGFKYTAGSELVMEERDGSRVPLTSTCPKSSCSAELARRAHAGASPNLKDSLKSLAVLVYAICAVLAFFVCMMCMYQRVICTTSDAYRICTAYTFGGLAMLCLISITFFMPPNPFACFSRRVLFPVAVITIFGPITVKSLVIWRTDLLAARGEVRQAAGNHTVLTFWLCAAIVLVQIVISSEWAVFESAVEMSYVVSVRHGNAWRCAPGGDFEHRVLWSCALSGVMIVASLVCSTLTVRHVQSRQNILISVFSVIFVAALYITLPLVPFRMRDVGFAAMQLTLCFIVIVVSYCQRAFASDDGESSNISLVPSSIRHSQQIHPFWADPTLARPASQKQTLYDDYHHSTTMVHRADKLGLPSNRNISISATAQQNPITTAEKYDIPPNSSAKYGNHEFAISNDSEEEQNARL</sequence>
<evidence type="ECO:0000256" key="1">
    <source>
        <dbReference type="ARBA" id="ARBA00004141"/>
    </source>
</evidence>
<reference evidence="9" key="1">
    <citation type="journal article" date="2015" name="Nat. Genet.">
        <title>The genome and transcriptome of the zoonotic hookworm Ancylostoma ceylanicum identify infection-specific gene families.</title>
        <authorList>
            <person name="Schwarz E.M."/>
            <person name="Hu Y."/>
            <person name="Antoshechkin I."/>
            <person name="Miller M.M."/>
            <person name="Sternberg P.W."/>
            <person name="Aroian R.V."/>
        </authorList>
    </citation>
    <scope>NUCLEOTIDE SEQUENCE</scope>
    <source>
        <strain evidence="9">HY135</strain>
    </source>
</reference>
<feature type="transmembrane region" description="Helical" evidence="6">
    <location>
        <begin position="269"/>
        <end position="291"/>
    </location>
</feature>
<evidence type="ECO:0000256" key="6">
    <source>
        <dbReference type="SAM" id="Phobius"/>
    </source>
</evidence>
<dbReference type="InterPro" id="IPR017978">
    <property type="entry name" value="GPCR_3_C"/>
</dbReference>
<dbReference type="GO" id="GO:0004930">
    <property type="term" value="F:G protein-coupled receptor activity"/>
    <property type="evidence" value="ECO:0007669"/>
    <property type="project" value="InterPro"/>
</dbReference>
<keyword evidence="3 6" id="KW-1133">Transmembrane helix</keyword>
<evidence type="ECO:0000256" key="3">
    <source>
        <dbReference type="ARBA" id="ARBA00022989"/>
    </source>
</evidence>
<keyword evidence="9" id="KW-1185">Reference proteome</keyword>
<feature type="transmembrane region" description="Helical" evidence="6">
    <location>
        <begin position="379"/>
        <end position="398"/>
    </location>
</feature>
<feature type="region of interest" description="Disordered" evidence="5">
    <location>
        <begin position="473"/>
        <end position="515"/>
    </location>
</feature>
<dbReference type="Pfam" id="PF00003">
    <property type="entry name" value="7tm_3"/>
    <property type="match status" value="1"/>
</dbReference>
<name>A0A016VG39_9BILA</name>
<evidence type="ECO:0000256" key="2">
    <source>
        <dbReference type="ARBA" id="ARBA00022692"/>
    </source>
</evidence>
<evidence type="ECO:0000259" key="7">
    <source>
        <dbReference type="Pfam" id="PF00003"/>
    </source>
</evidence>
<feature type="transmembrane region" description="Helical" evidence="6">
    <location>
        <begin position="321"/>
        <end position="343"/>
    </location>
</feature>
<comment type="caution">
    <text evidence="8">The sequence shown here is derived from an EMBL/GenBank/DDBJ whole genome shotgun (WGS) entry which is preliminary data.</text>
</comment>
<proteinExistence type="predicted"/>